<evidence type="ECO:0000256" key="1">
    <source>
        <dbReference type="SAM" id="MobiDB-lite"/>
    </source>
</evidence>
<protein>
    <submittedName>
        <fullName evidence="2">DUF6283 family protein</fullName>
    </submittedName>
</protein>
<name>A0ABV8LL31_9ACTN</name>
<reference evidence="3" key="1">
    <citation type="journal article" date="2019" name="Int. J. Syst. Evol. Microbiol.">
        <title>The Global Catalogue of Microorganisms (GCM) 10K type strain sequencing project: providing services to taxonomists for standard genome sequencing and annotation.</title>
        <authorList>
            <consortium name="The Broad Institute Genomics Platform"/>
            <consortium name="The Broad Institute Genome Sequencing Center for Infectious Disease"/>
            <person name="Wu L."/>
            <person name="Ma J."/>
        </authorList>
    </citation>
    <scope>NUCLEOTIDE SEQUENCE [LARGE SCALE GENOMIC DNA]</scope>
    <source>
        <strain evidence="3">CGMCC 4.7289</strain>
    </source>
</reference>
<dbReference type="RefSeq" id="WP_253754466.1">
    <property type="nucleotide sequence ID" value="NZ_JAMZDZ010000001.1"/>
</dbReference>
<evidence type="ECO:0000313" key="2">
    <source>
        <dbReference type="EMBL" id="MFC4131181.1"/>
    </source>
</evidence>
<proteinExistence type="predicted"/>
<dbReference type="Proteomes" id="UP001595816">
    <property type="component" value="Unassembled WGS sequence"/>
</dbReference>
<keyword evidence="3" id="KW-1185">Reference proteome</keyword>
<evidence type="ECO:0000313" key="3">
    <source>
        <dbReference type="Proteomes" id="UP001595816"/>
    </source>
</evidence>
<accession>A0ABV8LL31</accession>
<dbReference type="EMBL" id="JBHSAY010000006">
    <property type="protein sequence ID" value="MFC4131181.1"/>
    <property type="molecule type" value="Genomic_DNA"/>
</dbReference>
<dbReference type="Pfam" id="PF19800">
    <property type="entry name" value="DUF6283"/>
    <property type="match status" value="1"/>
</dbReference>
<comment type="caution">
    <text evidence="2">The sequence shown here is derived from an EMBL/GenBank/DDBJ whole genome shotgun (WGS) entry which is preliminary data.</text>
</comment>
<sequence length="235" mass="24992">MLQPESVPCASCPWRRDNRPTLTGRQVLALRDSCGARGDEAGLSAPMVACVMGEQQRPCAGWLAAHGVEHLGVRFLAATGKIPAAALKPQPGWPACYANLEELAEAHTAESLADLTDTAEDSEADLDVHDPVSGRARLMRDLCSTCILRPGDLMHLGPDYLREFLAQARAGGSFVICHQTLPGMSEPQLPAAICRGFANSYDTPALQIAASRGFDEIPTPPAPDTGRPSTRPDVA</sequence>
<gene>
    <name evidence="2" type="ORF">ACFOZ4_11255</name>
</gene>
<dbReference type="InterPro" id="IPR046250">
    <property type="entry name" value="DUF6283"/>
</dbReference>
<feature type="region of interest" description="Disordered" evidence="1">
    <location>
        <begin position="212"/>
        <end position="235"/>
    </location>
</feature>
<organism evidence="2 3">
    <name type="scientific">Hamadaea flava</name>
    <dbReference type="NCBI Taxonomy" id="1742688"/>
    <lineage>
        <taxon>Bacteria</taxon>
        <taxon>Bacillati</taxon>
        <taxon>Actinomycetota</taxon>
        <taxon>Actinomycetes</taxon>
        <taxon>Micromonosporales</taxon>
        <taxon>Micromonosporaceae</taxon>
        <taxon>Hamadaea</taxon>
    </lineage>
</organism>